<evidence type="ECO:0000256" key="2">
    <source>
        <dbReference type="SAM" id="Phobius"/>
    </source>
</evidence>
<feature type="transmembrane region" description="Helical" evidence="2">
    <location>
        <begin position="58"/>
        <end position="82"/>
    </location>
</feature>
<dbReference type="EMBL" id="JACGWY010000002">
    <property type="protein sequence ID" value="MBA8816226.1"/>
    <property type="molecule type" value="Genomic_DNA"/>
</dbReference>
<reference evidence="3 4" key="1">
    <citation type="submission" date="2020-07" db="EMBL/GenBank/DDBJ databases">
        <title>Sequencing the genomes of 1000 actinobacteria strains.</title>
        <authorList>
            <person name="Klenk H.-P."/>
        </authorList>
    </citation>
    <scope>NUCLEOTIDE SEQUENCE [LARGE SCALE GENOMIC DNA]</scope>
    <source>
        <strain evidence="3 4">DSM 27576</strain>
    </source>
</reference>
<keyword evidence="2" id="KW-1133">Transmembrane helix</keyword>
<evidence type="ECO:0000313" key="4">
    <source>
        <dbReference type="Proteomes" id="UP000526083"/>
    </source>
</evidence>
<feature type="region of interest" description="Disordered" evidence="1">
    <location>
        <begin position="103"/>
        <end position="135"/>
    </location>
</feature>
<evidence type="ECO:0000313" key="3">
    <source>
        <dbReference type="EMBL" id="MBA8816226.1"/>
    </source>
</evidence>
<dbReference type="AlphaFoldDB" id="A0A7W3JNV3"/>
<keyword evidence="2" id="KW-0812">Transmembrane</keyword>
<sequence>MNNRPRLYRSIPYWVLVIASVAAIAYGAWLTVDKLSIMTATLADGTATGVEVYAGQAWVAFAAAFVAAGLIGLVSALSLAVARSVFASPAAAVVDVVEIVEEPASESVESVEPTNDASDSVEQPVEEVSDSSAQR</sequence>
<keyword evidence="4" id="KW-1185">Reference proteome</keyword>
<feature type="transmembrane region" description="Helical" evidence="2">
    <location>
        <begin position="12"/>
        <end position="32"/>
    </location>
</feature>
<protein>
    <recommendedName>
        <fullName evidence="5">Dinucleotide-utilizing enzyme</fullName>
    </recommendedName>
</protein>
<comment type="caution">
    <text evidence="3">The sequence shown here is derived from an EMBL/GenBank/DDBJ whole genome shotgun (WGS) entry which is preliminary data.</text>
</comment>
<evidence type="ECO:0000256" key="1">
    <source>
        <dbReference type="SAM" id="MobiDB-lite"/>
    </source>
</evidence>
<name>A0A7W3JNV3_9MICO</name>
<dbReference type="Proteomes" id="UP000526083">
    <property type="component" value="Unassembled WGS sequence"/>
</dbReference>
<keyword evidence="2" id="KW-0472">Membrane</keyword>
<gene>
    <name evidence="3" type="ORF">FHX48_001299</name>
</gene>
<proteinExistence type="predicted"/>
<organism evidence="3 4">
    <name type="scientific">Microbacterium halimionae</name>
    <dbReference type="NCBI Taxonomy" id="1526413"/>
    <lineage>
        <taxon>Bacteria</taxon>
        <taxon>Bacillati</taxon>
        <taxon>Actinomycetota</taxon>
        <taxon>Actinomycetes</taxon>
        <taxon>Micrococcales</taxon>
        <taxon>Microbacteriaceae</taxon>
        <taxon>Microbacterium</taxon>
    </lineage>
</organism>
<dbReference type="RefSeq" id="WP_167049882.1">
    <property type="nucleotide sequence ID" value="NZ_JAAOZB010000002.1"/>
</dbReference>
<accession>A0A7W3JNV3</accession>
<evidence type="ECO:0008006" key="5">
    <source>
        <dbReference type="Google" id="ProtNLM"/>
    </source>
</evidence>